<evidence type="ECO:0000259" key="3">
    <source>
        <dbReference type="PROSITE" id="PS01124"/>
    </source>
</evidence>
<organism evidence="4 5">
    <name type="scientific">Insolitispirillum peregrinum</name>
    <dbReference type="NCBI Taxonomy" id="80876"/>
    <lineage>
        <taxon>Bacteria</taxon>
        <taxon>Pseudomonadati</taxon>
        <taxon>Pseudomonadota</taxon>
        <taxon>Alphaproteobacteria</taxon>
        <taxon>Rhodospirillales</taxon>
        <taxon>Novispirillaceae</taxon>
        <taxon>Insolitispirillum</taxon>
    </lineage>
</organism>
<dbReference type="PANTHER" id="PTHR43130:SF3">
    <property type="entry name" value="HTH-TYPE TRANSCRIPTIONAL REGULATOR RV1931C"/>
    <property type="match status" value="1"/>
</dbReference>
<dbReference type="InterPro" id="IPR002818">
    <property type="entry name" value="DJ-1/PfpI"/>
</dbReference>
<dbReference type="InterPro" id="IPR009057">
    <property type="entry name" value="Homeodomain-like_sf"/>
</dbReference>
<dbReference type="PROSITE" id="PS01124">
    <property type="entry name" value="HTH_ARAC_FAMILY_2"/>
    <property type="match status" value="1"/>
</dbReference>
<dbReference type="SUPFAM" id="SSF46689">
    <property type="entry name" value="Homeodomain-like"/>
    <property type="match status" value="2"/>
</dbReference>
<keyword evidence="5" id="KW-1185">Reference proteome</keyword>
<dbReference type="SMART" id="SM00342">
    <property type="entry name" value="HTH_ARAC"/>
    <property type="match status" value="1"/>
</dbReference>
<proteinExistence type="predicted"/>
<accession>A0A1N7IIW4</accession>
<dbReference type="CDD" id="cd03137">
    <property type="entry name" value="GATase1_AraC_1"/>
    <property type="match status" value="1"/>
</dbReference>
<sequence length="321" mass="35578">MIRRDIALLVFDDAQILDIAGPAAAFEIAGQLVADTYKVRMIGVGSDQIRLSAGPTMTVERFETGLICDTLIIVGGIGTENALNDHQTLDLIRETSRHARRIASVCSGAYILAAAGLLDGRRATTHWVCNGDFQRRYPAVKLEYDQIFVRDGSVWTSAGITAGIDMALALIAEDCGDDISRTVARYLVVPHRRMGGQSQFSPLMELEGNGGKFQDLLRWASEHLDQRLSVEDLARYVAMSPRNFARSFRLDTGMTPAKAIERLRIDHARALLERSTGLSVEQVARQSGFGDTERMRRSFLRLFGRPPQAFRLPAQQTSRKP</sequence>
<dbReference type="InterPro" id="IPR018060">
    <property type="entry name" value="HTH_AraC"/>
</dbReference>
<dbReference type="GO" id="GO:0043565">
    <property type="term" value="F:sequence-specific DNA binding"/>
    <property type="evidence" value="ECO:0007669"/>
    <property type="project" value="InterPro"/>
</dbReference>
<dbReference type="InterPro" id="IPR052158">
    <property type="entry name" value="INH-QAR"/>
</dbReference>
<dbReference type="Gene3D" id="1.10.10.60">
    <property type="entry name" value="Homeodomain-like"/>
    <property type="match status" value="1"/>
</dbReference>
<keyword evidence="2" id="KW-0804">Transcription</keyword>
<dbReference type="Gene3D" id="3.40.50.880">
    <property type="match status" value="1"/>
</dbReference>
<protein>
    <submittedName>
        <fullName evidence="4">Transcriptional regulator, AraC family with amidase-like domain</fullName>
    </submittedName>
</protein>
<feature type="domain" description="HTH araC/xylS-type" evidence="3">
    <location>
        <begin position="214"/>
        <end position="313"/>
    </location>
</feature>
<dbReference type="Proteomes" id="UP000185678">
    <property type="component" value="Unassembled WGS sequence"/>
</dbReference>
<dbReference type="InterPro" id="IPR029062">
    <property type="entry name" value="Class_I_gatase-like"/>
</dbReference>
<evidence type="ECO:0000313" key="5">
    <source>
        <dbReference type="Proteomes" id="UP000185678"/>
    </source>
</evidence>
<dbReference type="GO" id="GO:0003700">
    <property type="term" value="F:DNA-binding transcription factor activity"/>
    <property type="evidence" value="ECO:0007669"/>
    <property type="project" value="InterPro"/>
</dbReference>
<dbReference type="PANTHER" id="PTHR43130">
    <property type="entry name" value="ARAC-FAMILY TRANSCRIPTIONAL REGULATOR"/>
    <property type="match status" value="1"/>
</dbReference>
<evidence type="ECO:0000256" key="2">
    <source>
        <dbReference type="ARBA" id="ARBA00023163"/>
    </source>
</evidence>
<evidence type="ECO:0000313" key="4">
    <source>
        <dbReference type="EMBL" id="SIS37019.1"/>
    </source>
</evidence>
<dbReference type="STRING" id="80876.SAMN05421779_101176"/>
<reference evidence="4 5" key="1">
    <citation type="submission" date="2017-01" db="EMBL/GenBank/DDBJ databases">
        <authorList>
            <person name="Mah S.A."/>
            <person name="Swanson W.J."/>
            <person name="Moy G.W."/>
            <person name="Vacquier V.D."/>
        </authorList>
    </citation>
    <scope>NUCLEOTIDE SEQUENCE [LARGE SCALE GENOMIC DNA]</scope>
    <source>
        <strain evidence="4 5">DSM 11589</strain>
    </source>
</reference>
<name>A0A1N7IIW4_9PROT</name>
<evidence type="ECO:0000256" key="1">
    <source>
        <dbReference type="ARBA" id="ARBA00023015"/>
    </source>
</evidence>
<dbReference type="Pfam" id="PF01965">
    <property type="entry name" value="DJ-1_PfpI"/>
    <property type="match status" value="1"/>
</dbReference>
<gene>
    <name evidence="4" type="ORF">SAMN05421779_101176</name>
</gene>
<dbReference type="Pfam" id="PF12833">
    <property type="entry name" value="HTH_18"/>
    <property type="match status" value="1"/>
</dbReference>
<dbReference type="RefSeq" id="WP_175616947.1">
    <property type="nucleotide sequence ID" value="NZ_FTOA01000001.1"/>
</dbReference>
<dbReference type="SUPFAM" id="SSF52317">
    <property type="entry name" value="Class I glutamine amidotransferase-like"/>
    <property type="match status" value="1"/>
</dbReference>
<dbReference type="AlphaFoldDB" id="A0A1N7IIW4"/>
<keyword evidence="1" id="KW-0805">Transcription regulation</keyword>
<dbReference type="EMBL" id="FTOA01000001">
    <property type="protein sequence ID" value="SIS37019.1"/>
    <property type="molecule type" value="Genomic_DNA"/>
</dbReference>